<dbReference type="GO" id="GO:0016114">
    <property type="term" value="P:terpenoid biosynthetic process"/>
    <property type="evidence" value="ECO:0007669"/>
    <property type="project" value="UniProtKB-UniRule"/>
</dbReference>
<dbReference type="InterPro" id="IPR004424">
    <property type="entry name" value="IspE"/>
</dbReference>
<keyword evidence="7 9" id="KW-0067">ATP-binding</keyword>
<feature type="active site" evidence="9">
    <location>
        <position position="9"/>
    </location>
</feature>
<protein>
    <recommendedName>
        <fullName evidence="3 9">4-diphosphocytidyl-2-C-methyl-D-erythritol kinase</fullName>
        <shortName evidence="9">CMK</shortName>
        <ecNumber evidence="2 9">2.7.1.148</ecNumber>
    </recommendedName>
    <alternativeName>
        <fullName evidence="8 9">4-(cytidine-5'-diphospho)-2-C-methyl-D-erythritol kinase</fullName>
    </alternativeName>
</protein>
<feature type="domain" description="GHMP kinase C-terminal" evidence="11">
    <location>
        <begin position="197"/>
        <end position="270"/>
    </location>
</feature>
<dbReference type="SUPFAM" id="SSF55060">
    <property type="entry name" value="GHMP Kinase, C-terminal domain"/>
    <property type="match status" value="1"/>
</dbReference>
<evidence type="ECO:0000256" key="5">
    <source>
        <dbReference type="ARBA" id="ARBA00022741"/>
    </source>
</evidence>
<comment type="similarity">
    <text evidence="1 9">Belongs to the GHMP kinase family. IspE subfamily.</text>
</comment>
<keyword evidence="5 9" id="KW-0547">Nucleotide-binding</keyword>
<comment type="pathway">
    <text evidence="9">Isoprenoid biosynthesis; isopentenyl diphosphate biosynthesis via DXP pathway; isopentenyl diphosphate from 1-deoxy-D-xylulose 5-phosphate: step 3/6.</text>
</comment>
<evidence type="ECO:0000256" key="7">
    <source>
        <dbReference type="ARBA" id="ARBA00022840"/>
    </source>
</evidence>
<dbReference type="NCBIfam" id="NF011202">
    <property type="entry name" value="PRK14608.1"/>
    <property type="match status" value="1"/>
</dbReference>
<evidence type="ECO:0000256" key="3">
    <source>
        <dbReference type="ARBA" id="ARBA00017473"/>
    </source>
</evidence>
<comment type="caution">
    <text evidence="12">The sequence shown here is derived from an EMBL/GenBank/DDBJ whole genome shotgun (WGS) entry which is preliminary data.</text>
</comment>
<dbReference type="InterPro" id="IPR014721">
    <property type="entry name" value="Ribsml_uS5_D2-typ_fold_subgr"/>
</dbReference>
<dbReference type="AlphaFoldDB" id="A0A1B7LFM6"/>
<gene>
    <name evidence="9" type="primary">ispE</name>
    <name evidence="12" type="ORF">A6M21_08280</name>
</gene>
<evidence type="ECO:0000256" key="6">
    <source>
        <dbReference type="ARBA" id="ARBA00022777"/>
    </source>
</evidence>
<keyword evidence="9" id="KW-0414">Isoprene biosynthesis</keyword>
<evidence type="ECO:0000313" key="12">
    <source>
        <dbReference type="EMBL" id="OAT82945.1"/>
    </source>
</evidence>
<dbReference type="NCBIfam" id="TIGR00154">
    <property type="entry name" value="ispE"/>
    <property type="match status" value="1"/>
</dbReference>
<comment type="function">
    <text evidence="9">Catalyzes the phosphorylation of the position 2 hydroxy group of 4-diphosphocytidyl-2C-methyl-D-erythritol.</text>
</comment>
<evidence type="ECO:0000259" key="11">
    <source>
        <dbReference type="Pfam" id="PF08544"/>
    </source>
</evidence>
<dbReference type="InterPro" id="IPR006204">
    <property type="entry name" value="GHMP_kinase_N_dom"/>
</dbReference>
<keyword evidence="4 9" id="KW-0808">Transferase</keyword>
<dbReference type="EC" id="2.7.1.148" evidence="2 9"/>
<proteinExistence type="inferred from homology"/>
<dbReference type="GO" id="GO:0005524">
    <property type="term" value="F:ATP binding"/>
    <property type="evidence" value="ECO:0007669"/>
    <property type="project" value="UniProtKB-UniRule"/>
</dbReference>
<dbReference type="InterPro" id="IPR036554">
    <property type="entry name" value="GHMP_kinase_C_sf"/>
</dbReference>
<evidence type="ECO:0000259" key="10">
    <source>
        <dbReference type="Pfam" id="PF00288"/>
    </source>
</evidence>
<feature type="binding site" evidence="9">
    <location>
        <begin position="93"/>
        <end position="103"/>
    </location>
    <ligand>
        <name>ATP</name>
        <dbReference type="ChEBI" id="CHEBI:30616"/>
    </ligand>
</feature>
<accession>A0A1B7LFM6</accession>
<evidence type="ECO:0000256" key="1">
    <source>
        <dbReference type="ARBA" id="ARBA00009684"/>
    </source>
</evidence>
<name>A0A1B7LFM6_9FIRM</name>
<dbReference type="Proteomes" id="UP000078532">
    <property type="component" value="Unassembled WGS sequence"/>
</dbReference>
<dbReference type="EMBL" id="LYVF01000118">
    <property type="protein sequence ID" value="OAT82945.1"/>
    <property type="molecule type" value="Genomic_DNA"/>
</dbReference>
<reference evidence="12 13" key="1">
    <citation type="submission" date="2016-04" db="EMBL/GenBank/DDBJ databases">
        <authorList>
            <person name="Evans L.H."/>
            <person name="Alamgir A."/>
            <person name="Owens N."/>
            <person name="Weber N.D."/>
            <person name="Virtaneva K."/>
            <person name="Barbian K."/>
            <person name="Babar A."/>
            <person name="Rosenke K."/>
        </authorList>
    </citation>
    <scope>NUCLEOTIDE SEQUENCE [LARGE SCALE GENOMIC DNA]</scope>
    <source>
        <strain evidence="12 13">LMa1</strain>
    </source>
</reference>
<dbReference type="OrthoDB" id="9809438at2"/>
<dbReference type="PIRSF" id="PIRSF010376">
    <property type="entry name" value="IspE"/>
    <property type="match status" value="1"/>
</dbReference>
<dbReference type="InterPro" id="IPR013750">
    <property type="entry name" value="GHMP_kinase_C_dom"/>
</dbReference>
<dbReference type="UniPathway" id="UPA00056">
    <property type="reaction ID" value="UER00094"/>
</dbReference>
<dbReference type="Pfam" id="PF00288">
    <property type="entry name" value="GHMP_kinases_N"/>
    <property type="match status" value="1"/>
</dbReference>
<feature type="domain" description="GHMP kinase N-terminal" evidence="10">
    <location>
        <begin position="65"/>
        <end position="143"/>
    </location>
</feature>
<feature type="active site" evidence="9">
    <location>
        <position position="135"/>
    </location>
</feature>
<evidence type="ECO:0000256" key="9">
    <source>
        <dbReference type="HAMAP-Rule" id="MF_00061"/>
    </source>
</evidence>
<dbReference type="PANTHER" id="PTHR43527">
    <property type="entry name" value="4-DIPHOSPHOCYTIDYL-2-C-METHYL-D-ERYTHRITOL KINASE, CHLOROPLASTIC"/>
    <property type="match status" value="1"/>
</dbReference>
<evidence type="ECO:0000256" key="8">
    <source>
        <dbReference type="ARBA" id="ARBA00032554"/>
    </source>
</evidence>
<comment type="catalytic activity">
    <reaction evidence="9">
        <text>4-CDP-2-C-methyl-D-erythritol + ATP = 4-CDP-2-C-methyl-D-erythritol 2-phosphate + ADP + H(+)</text>
        <dbReference type="Rhea" id="RHEA:18437"/>
        <dbReference type="ChEBI" id="CHEBI:15378"/>
        <dbReference type="ChEBI" id="CHEBI:30616"/>
        <dbReference type="ChEBI" id="CHEBI:57823"/>
        <dbReference type="ChEBI" id="CHEBI:57919"/>
        <dbReference type="ChEBI" id="CHEBI:456216"/>
        <dbReference type="EC" id="2.7.1.148"/>
    </reaction>
</comment>
<evidence type="ECO:0000313" key="13">
    <source>
        <dbReference type="Proteomes" id="UP000078532"/>
    </source>
</evidence>
<keyword evidence="6 9" id="KW-0418">Kinase</keyword>
<dbReference type="GO" id="GO:0019288">
    <property type="term" value="P:isopentenyl diphosphate biosynthetic process, methylerythritol 4-phosphate pathway"/>
    <property type="evidence" value="ECO:0007669"/>
    <property type="project" value="UniProtKB-UniRule"/>
</dbReference>
<dbReference type="RefSeq" id="WP_066667530.1">
    <property type="nucleotide sequence ID" value="NZ_LYVF01000118.1"/>
</dbReference>
<dbReference type="Gene3D" id="3.30.70.890">
    <property type="entry name" value="GHMP kinase, C-terminal domain"/>
    <property type="match status" value="1"/>
</dbReference>
<dbReference type="Pfam" id="PF08544">
    <property type="entry name" value="GHMP_kinases_C"/>
    <property type="match status" value="1"/>
</dbReference>
<dbReference type="HAMAP" id="MF_00061">
    <property type="entry name" value="IspE"/>
    <property type="match status" value="1"/>
</dbReference>
<dbReference type="PANTHER" id="PTHR43527:SF2">
    <property type="entry name" value="4-DIPHOSPHOCYTIDYL-2-C-METHYL-D-ERYTHRITOL KINASE, CHLOROPLASTIC"/>
    <property type="match status" value="1"/>
</dbReference>
<dbReference type="SUPFAM" id="SSF54211">
    <property type="entry name" value="Ribosomal protein S5 domain 2-like"/>
    <property type="match status" value="1"/>
</dbReference>
<dbReference type="GO" id="GO:0050515">
    <property type="term" value="F:4-(cytidine 5'-diphospho)-2-C-methyl-D-erythritol kinase activity"/>
    <property type="evidence" value="ECO:0007669"/>
    <property type="project" value="UniProtKB-UniRule"/>
</dbReference>
<evidence type="ECO:0000256" key="4">
    <source>
        <dbReference type="ARBA" id="ARBA00022679"/>
    </source>
</evidence>
<organism evidence="12 13">
    <name type="scientific">Desulfotomaculum copahuensis</name>
    <dbReference type="NCBI Taxonomy" id="1838280"/>
    <lineage>
        <taxon>Bacteria</taxon>
        <taxon>Bacillati</taxon>
        <taxon>Bacillota</taxon>
        <taxon>Clostridia</taxon>
        <taxon>Eubacteriales</taxon>
        <taxon>Desulfotomaculaceae</taxon>
        <taxon>Desulfotomaculum</taxon>
    </lineage>
</organism>
<evidence type="ECO:0000256" key="2">
    <source>
        <dbReference type="ARBA" id="ARBA00012052"/>
    </source>
</evidence>
<dbReference type="InterPro" id="IPR020568">
    <property type="entry name" value="Ribosomal_Su5_D2-typ_SF"/>
</dbReference>
<keyword evidence="13" id="KW-1185">Reference proteome</keyword>
<dbReference type="Gene3D" id="3.30.230.10">
    <property type="match status" value="1"/>
</dbReference>
<dbReference type="STRING" id="1838280.A6M21_08280"/>
<sequence length="288" mass="29787">MLELAAHAKINLSLDIKGRRADGYHELETVMQSIALHDRLVFSAAADGAISLECDSGEVPAGPENLVYRAALLLRENTRCRRGVRISLAKRIPVAAGLGGGSADAAAALAGLNRFWNLGLPPAVLCSLAAVLGADVPFCLRGGTALARGKGELLTPLPALPAMGVVLAKPPFGVSTARVYAAYDQRPAGPGPDTAAMLAAIEQRDPAAVARCLGNVLEPVTASLHPVINDIRRALLRAGAMNALMSGSGPAVFGLCRDEREAGRVAARLTDVPGKILVTRLAGNCPAM</sequence>